<dbReference type="InterPro" id="IPR016639">
    <property type="entry name" value="GST_Omega/GSH"/>
</dbReference>
<dbReference type="InterPro" id="IPR010987">
    <property type="entry name" value="Glutathione-S-Trfase_C-like"/>
</dbReference>
<reference evidence="5" key="2">
    <citation type="submission" date="2017-05" db="UniProtKB">
        <authorList>
            <consortium name="EnsemblMetazoa"/>
        </authorList>
    </citation>
    <scope>IDENTIFICATION</scope>
</reference>
<gene>
    <name evidence="5" type="primary">100635203</name>
</gene>
<dbReference type="SFLD" id="SFLDG01148">
    <property type="entry name" value="Xi_(cytGST)"/>
    <property type="match status" value="1"/>
</dbReference>
<dbReference type="CDD" id="cd03190">
    <property type="entry name" value="GST_C_Omega_like"/>
    <property type="match status" value="1"/>
</dbReference>
<sequence>MALMAAATVHVGAFRNWITADGSSGFKAEAGRYHLYVSFACPYAHRTLLTRRIKGLEHVISIDVMDIVKGDEGWKFGPNPNVEGPTSDSVHGFSFLREVYFKVDPNYSGRFTVPVLYDKVTGTIVNNESAEIIRMLNTEFNEFCATPEAKALDLYPTDLRDTINELNEWIAYGLSSAVYRAGFATAQDAYDKAVKEVFESLDRIEGILSTQRYLTGASITEADVRLYTTLVRFDPVYVGHFKCNKKRIVDYPNIWGYLRDLYNTPGFGSTTNHYHINHHYQESHLHINPHGIVSIGPEINYSIPHGRDKKF</sequence>
<dbReference type="KEGG" id="aqu:100635203"/>
<feature type="site" description="Lowers pKa of active site Cys" evidence="3">
    <location>
        <position position="280"/>
    </location>
</feature>
<feature type="active site" description="Proton donor/acceptor" evidence="1">
    <location>
        <position position="179"/>
    </location>
</feature>
<feature type="domain" description="GST C-terminal" evidence="4">
    <location>
        <begin position="156"/>
        <end position="285"/>
    </location>
</feature>
<feature type="site" description="Lowers pKa of active site Cys" evidence="3">
    <location>
        <position position="237"/>
    </location>
</feature>
<name>A0A1X7TWL6_AMPQE</name>
<reference evidence="6" key="1">
    <citation type="journal article" date="2010" name="Nature">
        <title>The Amphimedon queenslandica genome and the evolution of animal complexity.</title>
        <authorList>
            <person name="Srivastava M."/>
            <person name="Simakov O."/>
            <person name="Chapman J."/>
            <person name="Fahey B."/>
            <person name="Gauthier M.E."/>
            <person name="Mitros T."/>
            <person name="Richards G.S."/>
            <person name="Conaco C."/>
            <person name="Dacre M."/>
            <person name="Hellsten U."/>
            <person name="Larroux C."/>
            <person name="Putnam N.H."/>
            <person name="Stanke M."/>
            <person name="Adamska M."/>
            <person name="Darling A."/>
            <person name="Degnan S.M."/>
            <person name="Oakley T.H."/>
            <person name="Plachetzki D.C."/>
            <person name="Zhai Y."/>
            <person name="Adamski M."/>
            <person name="Calcino A."/>
            <person name="Cummins S.F."/>
            <person name="Goodstein D.M."/>
            <person name="Harris C."/>
            <person name="Jackson D.J."/>
            <person name="Leys S.P."/>
            <person name="Shu S."/>
            <person name="Woodcroft B.J."/>
            <person name="Vervoort M."/>
            <person name="Kosik K.S."/>
            <person name="Manning G."/>
            <person name="Degnan B.M."/>
            <person name="Rokhsar D.S."/>
        </authorList>
    </citation>
    <scope>NUCLEOTIDE SEQUENCE [LARGE SCALE GENOMIC DNA]</scope>
</reference>
<evidence type="ECO:0000259" key="4">
    <source>
        <dbReference type="PROSITE" id="PS50405"/>
    </source>
</evidence>
<dbReference type="STRING" id="400682.A0A1X7TWL6"/>
<dbReference type="SFLD" id="SFLDS00019">
    <property type="entry name" value="Glutathione_Transferase_(cytos"/>
    <property type="match status" value="1"/>
</dbReference>
<keyword evidence="6" id="KW-1185">Reference proteome</keyword>
<feature type="binding site" evidence="2">
    <location>
        <begin position="128"/>
        <end position="129"/>
    </location>
    <ligand>
        <name>glutathione</name>
        <dbReference type="ChEBI" id="CHEBI:57925"/>
    </ligand>
</feature>
<evidence type="ECO:0000313" key="6">
    <source>
        <dbReference type="Proteomes" id="UP000007879"/>
    </source>
</evidence>
<dbReference type="Pfam" id="PF13410">
    <property type="entry name" value="GST_C_2"/>
    <property type="match status" value="1"/>
</dbReference>
<dbReference type="InterPro" id="IPR036249">
    <property type="entry name" value="Thioredoxin-like_sf"/>
</dbReference>
<proteinExistence type="predicted"/>
<dbReference type="EnsemblMetazoa" id="XM_003389636.3">
    <property type="protein sequence ID" value="XP_003389684.1"/>
    <property type="gene ID" value="LOC100635203"/>
</dbReference>
<protein>
    <recommendedName>
        <fullName evidence="4">GST C-terminal domain-containing protein</fullName>
    </recommendedName>
</protein>
<dbReference type="Proteomes" id="UP000007879">
    <property type="component" value="Unassembled WGS sequence"/>
</dbReference>
<dbReference type="PANTHER" id="PTHR32419:SF6">
    <property type="entry name" value="GLUTATHIONE S-TRANSFERASE OMEGA-LIKE 1-RELATED"/>
    <property type="match status" value="1"/>
</dbReference>
<feature type="active site" description="Nucleophile" evidence="1">
    <location>
        <position position="41"/>
    </location>
</feature>
<dbReference type="PANTHER" id="PTHR32419">
    <property type="entry name" value="GLUTATHIONYL-HYDROQUINONE REDUCTASE"/>
    <property type="match status" value="1"/>
</dbReference>
<dbReference type="OrthoDB" id="2309723at2759"/>
<dbReference type="eggNOG" id="KOG2903">
    <property type="taxonomic scope" value="Eukaryota"/>
</dbReference>
<dbReference type="Gene3D" id="1.20.1050.10">
    <property type="match status" value="1"/>
</dbReference>
<dbReference type="PROSITE" id="PS50405">
    <property type="entry name" value="GST_CTER"/>
    <property type="match status" value="1"/>
</dbReference>
<evidence type="ECO:0000256" key="2">
    <source>
        <dbReference type="PIRSR" id="PIRSR015753-2"/>
    </source>
</evidence>
<dbReference type="InterPro" id="IPR040079">
    <property type="entry name" value="Glutathione_S-Trfase"/>
</dbReference>
<dbReference type="AlphaFoldDB" id="A0A1X7TWL6"/>
<feature type="binding site" evidence="2">
    <location>
        <position position="74"/>
    </location>
    <ligand>
        <name>glutathione</name>
        <dbReference type="ChEBI" id="CHEBI:57925"/>
    </ligand>
</feature>
<evidence type="ECO:0000313" key="5">
    <source>
        <dbReference type="EnsemblMetazoa" id="Aqu2.1.19341_001"/>
    </source>
</evidence>
<evidence type="ECO:0000256" key="3">
    <source>
        <dbReference type="PIRSR" id="PIRSR015753-3"/>
    </source>
</evidence>
<dbReference type="Gene3D" id="3.40.30.10">
    <property type="entry name" value="Glutaredoxin"/>
    <property type="match status" value="1"/>
</dbReference>
<dbReference type="PIRSF" id="PIRSF015753">
    <property type="entry name" value="GST"/>
    <property type="match status" value="1"/>
</dbReference>
<feature type="binding site" evidence="2">
    <location>
        <begin position="110"/>
        <end position="113"/>
    </location>
    <ligand>
        <name>glutathione</name>
        <dbReference type="ChEBI" id="CHEBI:57925"/>
    </ligand>
</feature>
<dbReference type="Pfam" id="PF13409">
    <property type="entry name" value="GST_N_2"/>
    <property type="match status" value="1"/>
</dbReference>
<dbReference type="SUPFAM" id="SSF47616">
    <property type="entry name" value="GST C-terminal domain-like"/>
    <property type="match status" value="1"/>
</dbReference>
<dbReference type="GO" id="GO:0004364">
    <property type="term" value="F:glutathione transferase activity"/>
    <property type="evidence" value="ECO:0007669"/>
    <property type="project" value="InterPro"/>
</dbReference>
<evidence type="ECO:0000256" key="1">
    <source>
        <dbReference type="PIRSR" id="PIRSR015753-1"/>
    </source>
</evidence>
<accession>A0A1X7TWL6</accession>
<dbReference type="InterPro" id="IPR047047">
    <property type="entry name" value="GST_Omega-like_C"/>
</dbReference>
<dbReference type="SFLD" id="SFLDG01206">
    <property type="entry name" value="Xi.1"/>
    <property type="match status" value="1"/>
</dbReference>
<dbReference type="InterPro" id="IPR004045">
    <property type="entry name" value="Glutathione_S-Trfase_N"/>
</dbReference>
<dbReference type="EnsemblMetazoa" id="Aqu2.1.19341_001">
    <property type="protein sequence ID" value="Aqu2.1.19341_001"/>
    <property type="gene ID" value="Aqu2.1.19341"/>
</dbReference>
<organism evidence="5">
    <name type="scientific">Amphimedon queenslandica</name>
    <name type="common">Sponge</name>
    <dbReference type="NCBI Taxonomy" id="400682"/>
    <lineage>
        <taxon>Eukaryota</taxon>
        <taxon>Metazoa</taxon>
        <taxon>Porifera</taxon>
        <taxon>Demospongiae</taxon>
        <taxon>Heteroscleromorpha</taxon>
        <taxon>Haplosclerida</taxon>
        <taxon>Niphatidae</taxon>
        <taxon>Amphimedon</taxon>
    </lineage>
</organism>
<dbReference type="InParanoid" id="A0A1X7TWL6"/>
<dbReference type="GO" id="GO:0005737">
    <property type="term" value="C:cytoplasm"/>
    <property type="evidence" value="ECO:0007669"/>
    <property type="project" value="TreeGrafter"/>
</dbReference>
<dbReference type="InterPro" id="IPR036282">
    <property type="entry name" value="Glutathione-S-Trfase_C_sf"/>
</dbReference>
<dbReference type="SUPFAM" id="SSF52833">
    <property type="entry name" value="Thioredoxin-like"/>
    <property type="match status" value="1"/>
</dbReference>